<dbReference type="OrthoDB" id="9788795at2"/>
<gene>
    <name evidence="7" type="ORF">FNT36_22180</name>
</gene>
<evidence type="ECO:0000256" key="4">
    <source>
        <dbReference type="ARBA" id="ARBA00022989"/>
    </source>
</evidence>
<evidence type="ECO:0000256" key="1">
    <source>
        <dbReference type="ARBA" id="ARBA00004651"/>
    </source>
</evidence>
<feature type="transmembrane region" description="Helical" evidence="6">
    <location>
        <begin position="201"/>
        <end position="222"/>
    </location>
</feature>
<feature type="transmembrane region" description="Helical" evidence="6">
    <location>
        <begin position="139"/>
        <end position="159"/>
    </location>
</feature>
<evidence type="ECO:0000313" key="8">
    <source>
        <dbReference type="Proteomes" id="UP000317624"/>
    </source>
</evidence>
<comment type="subcellular location">
    <subcellularLocation>
        <location evidence="1">Cell membrane</location>
        <topology evidence="1">Multi-pass membrane protein</topology>
    </subcellularLocation>
</comment>
<keyword evidence="5 6" id="KW-0472">Membrane</keyword>
<feature type="transmembrane region" description="Helical" evidence="6">
    <location>
        <begin position="20"/>
        <end position="40"/>
    </location>
</feature>
<evidence type="ECO:0000256" key="3">
    <source>
        <dbReference type="ARBA" id="ARBA00022692"/>
    </source>
</evidence>
<comment type="caution">
    <text evidence="7">The sequence shown here is derived from an EMBL/GenBank/DDBJ whole genome shotgun (WGS) entry which is preliminary data.</text>
</comment>
<evidence type="ECO:0000313" key="7">
    <source>
        <dbReference type="EMBL" id="TVT37870.1"/>
    </source>
</evidence>
<keyword evidence="8" id="KW-1185">Reference proteome</keyword>
<feature type="transmembrane region" description="Helical" evidence="6">
    <location>
        <begin position="270"/>
        <end position="293"/>
    </location>
</feature>
<dbReference type="EMBL" id="VMRJ01000006">
    <property type="protein sequence ID" value="TVT37870.1"/>
    <property type="molecule type" value="Genomic_DNA"/>
</dbReference>
<dbReference type="PANTHER" id="PTHR40277:SF1">
    <property type="entry name" value="BLL5419 PROTEIN"/>
    <property type="match status" value="1"/>
</dbReference>
<evidence type="ECO:0000256" key="6">
    <source>
        <dbReference type="SAM" id="Phobius"/>
    </source>
</evidence>
<dbReference type="Pfam" id="PF03706">
    <property type="entry name" value="LPG_synthase_TM"/>
    <property type="match status" value="1"/>
</dbReference>
<dbReference type="AlphaFoldDB" id="A0A558BMY9"/>
<reference evidence="7 8" key="1">
    <citation type="submission" date="2019-07" db="EMBL/GenBank/DDBJ databases">
        <title>Hymenobacter sp. straun FUR1 Genome sequencing and assembly.</title>
        <authorList>
            <person name="Chhetri G."/>
        </authorList>
    </citation>
    <scope>NUCLEOTIDE SEQUENCE [LARGE SCALE GENOMIC DNA]</scope>
    <source>
        <strain evidence="7 8">Fur1</strain>
    </source>
</reference>
<dbReference type="GO" id="GO:0005886">
    <property type="term" value="C:plasma membrane"/>
    <property type="evidence" value="ECO:0007669"/>
    <property type="project" value="UniProtKB-SubCell"/>
</dbReference>
<keyword evidence="4 6" id="KW-1133">Transmembrane helix</keyword>
<dbReference type="Proteomes" id="UP000317624">
    <property type="component" value="Unassembled WGS sequence"/>
</dbReference>
<dbReference type="RefSeq" id="WP_144852309.1">
    <property type="nucleotide sequence ID" value="NZ_VMRJ01000006.1"/>
</dbReference>
<proteinExistence type="predicted"/>
<feature type="transmembrane region" description="Helical" evidence="6">
    <location>
        <begin position="228"/>
        <end position="249"/>
    </location>
</feature>
<feature type="transmembrane region" description="Helical" evidence="6">
    <location>
        <begin position="99"/>
        <end position="118"/>
    </location>
</feature>
<sequence>MTNEIEAASLPTEKAPFPAWRRHALLLGKLAFMAGALWLVARHLDLPALGRTLRGAQPGWLAVATGLFIVSKLISSVRLNHFFRAVGIRLREGYNLRLYWLGMYYNLFLPGGIGGDGYKVYLLGRQFPGRRAVIFRALLLDRLSGMVALLVLLLLLFAGTTYPGWWRLGALVLVPLGLGLSYGLGRWLFGAFQAAFGRTSWQALGVQGAQVLQAWALLAALGAAHGPVLPYLLVFLASSVAAVLPLTVGGLGARELTFLYGAKLFGLEPAVAVSVSVLFYVITAIVSLGGAFVRVSADEAAPAMPTDSGLASNAH</sequence>
<evidence type="ECO:0000256" key="2">
    <source>
        <dbReference type="ARBA" id="ARBA00022475"/>
    </source>
</evidence>
<protein>
    <submittedName>
        <fullName evidence="7">Flippase-like domain-containing protein</fullName>
    </submittedName>
</protein>
<keyword evidence="2" id="KW-1003">Cell membrane</keyword>
<evidence type="ECO:0000256" key="5">
    <source>
        <dbReference type="ARBA" id="ARBA00023136"/>
    </source>
</evidence>
<feature type="transmembrane region" description="Helical" evidence="6">
    <location>
        <begin position="165"/>
        <end position="189"/>
    </location>
</feature>
<dbReference type="InterPro" id="IPR022791">
    <property type="entry name" value="L-PG_synthase/AglD"/>
</dbReference>
<name>A0A558BMY9_9BACT</name>
<keyword evidence="3 6" id="KW-0812">Transmembrane</keyword>
<organism evidence="7 8">
    <name type="scientific">Hymenobacter setariae</name>
    <dbReference type="NCBI Taxonomy" id="2594794"/>
    <lineage>
        <taxon>Bacteria</taxon>
        <taxon>Pseudomonadati</taxon>
        <taxon>Bacteroidota</taxon>
        <taxon>Cytophagia</taxon>
        <taxon>Cytophagales</taxon>
        <taxon>Hymenobacteraceae</taxon>
        <taxon>Hymenobacter</taxon>
    </lineage>
</organism>
<accession>A0A558BMY9</accession>
<dbReference type="PANTHER" id="PTHR40277">
    <property type="entry name" value="BLL5419 PROTEIN"/>
    <property type="match status" value="1"/>
</dbReference>
<feature type="transmembrane region" description="Helical" evidence="6">
    <location>
        <begin position="60"/>
        <end position="79"/>
    </location>
</feature>